<evidence type="ECO:0000313" key="2">
    <source>
        <dbReference type="EMBL" id="MDW3779163.1"/>
    </source>
</evidence>
<dbReference type="RefSeq" id="WP_318243027.1">
    <property type="nucleotide sequence ID" value="NZ_JAUEQX010000018.1"/>
</dbReference>
<dbReference type="EMBL" id="JAUEQX010000018">
    <property type="protein sequence ID" value="MDW3779163.1"/>
    <property type="molecule type" value="Genomic_DNA"/>
</dbReference>
<organism evidence="2 3">
    <name type="scientific">Kluyvera cryocrescens</name>
    <name type="common">Kluyvera citrophila</name>
    <dbReference type="NCBI Taxonomy" id="580"/>
    <lineage>
        <taxon>Bacteria</taxon>
        <taxon>Pseudomonadati</taxon>
        <taxon>Pseudomonadota</taxon>
        <taxon>Gammaproteobacteria</taxon>
        <taxon>Enterobacterales</taxon>
        <taxon>Enterobacteriaceae</taxon>
        <taxon>Kluyvera</taxon>
    </lineage>
</organism>
<dbReference type="Proteomes" id="UP001276300">
    <property type="component" value="Unassembled WGS sequence"/>
</dbReference>
<evidence type="ECO:0008006" key="4">
    <source>
        <dbReference type="Google" id="ProtNLM"/>
    </source>
</evidence>
<protein>
    <recommendedName>
        <fullName evidence="4">Phage tail fibre repeat</fullName>
    </recommendedName>
</protein>
<evidence type="ECO:0000256" key="1">
    <source>
        <dbReference type="SAM" id="MobiDB-lite"/>
    </source>
</evidence>
<accession>A0AAW9CB80</accession>
<comment type="caution">
    <text evidence="2">The sequence shown here is derived from an EMBL/GenBank/DDBJ whole genome shotgun (WGS) entry which is preliminary data.</text>
</comment>
<evidence type="ECO:0000313" key="3">
    <source>
        <dbReference type="Proteomes" id="UP001276300"/>
    </source>
</evidence>
<reference evidence="2" key="1">
    <citation type="journal article" date="2023" name="J Glob Antimicrob Resist">
        <title>Emergence of NDM-1 and KPC-3 carbapenemases in Kluyvera cryocrescens: Investigating genetic heterogeneity and acquisition routes of blaNDM-1 in Enterobacterales species in Portugal.</title>
        <authorList>
            <person name="Loiodice M."/>
            <person name="Ribeiro M."/>
            <person name="Peixe L."/>
            <person name="Novais A."/>
        </authorList>
    </citation>
    <scope>NUCLEOTIDE SEQUENCE</scope>
    <source>
        <strain evidence="2">K629</strain>
    </source>
</reference>
<feature type="compositionally biased region" description="Basic and acidic residues" evidence="1">
    <location>
        <begin position="1"/>
        <end position="15"/>
    </location>
</feature>
<sequence>MHRIDTTTAKKDKFGAGKNGFTRGNPQTGVPATDLDDDYFDSIQEELTGVVEGGGLTLNKADRGQVLKALKLLFAANTDSMGALAALVGDANKLPYFTGPEGAALTDLTAFARQILANTDAASARSTIGLTALGIGGLPTRVPALDWQTFNFVPGANYTTQLSTMTNIPPDIDFSGNQNLINFCVIGNEGVGSTGIDVLVWRSTVTTAYRFYHVRITGNLGGRTFKSHQFLMASDPTSATFTLSGVFTVPSSITEIYVSACAAGGGGAPGAGGSNSYYGGGG</sequence>
<name>A0AAW9CB80_KLUCR</name>
<feature type="region of interest" description="Disordered" evidence="1">
    <location>
        <begin position="1"/>
        <end position="31"/>
    </location>
</feature>
<gene>
    <name evidence="2" type="ORF">QWU01_20360</name>
</gene>
<dbReference type="AlphaFoldDB" id="A0AAW9CB80"/>
<proteinExistence type="predicted"/>